<feature type="region of interest" description="Disordered" evidence="2">
    <location>
        <begin position="632"/>
        <end position="657"/>
    </location>
</feature>
<feature type="region of interest" description="Disordered" evidence="2">
    <location>
        <begin position="448"/>
        <end position="470"/>
    </location>
</feature>
<proteinExistence type="predicted"/>
<feature type="region of interest" description="Disordered" evidence="2">
    <location>
        <begin position="1"/>
        <end position="52"/>
    </location>
</feature>
<feature type="compositionally biased region" description="Polar residues" evidence="2">
    <location>
        <begin position="524"/>
        <end position="546"/>
    </location>
</feature>
<keyword evidence="1" id="KW-0175">Coiled coil</keyword>
<feature type="coiled-coil region" evidence="1">
    <location>
        <begin position="280"/>
        <end position="321"/>
    </location>
</feature>
<comment type="caution">
    <text evidence="3">The sequence shown here is derived from an EMBL/GenBank/DDBJ whole genome shotgun (WGS) entry which is preliminary data.</text>
</comment>
<feature type="region of interest" description="Disordered" evidence="2">
    <location>
        <begin position="742"/>
        <end position="766"/>
    </location>
</feature>
<gene>
    <name evidence="3" type="ORF">ECRASSUSDP1_LOCUS28052</name>
</gene>
<organism evidence="3 4">
    <name type="scientific">Euplotes crassus</name>
    <dbReference type="NCBI Taxonomy" id="5936"/>
    <lineage>
        <taxon>Eukaryota</taxon>
        <taxon>Sar</taxon>
        <taxon>Alveolata</taxon>
        <taxon>Ciliophora</taxon>
        <taxon>Intramacronucleata</taxon>
        <taxon>Spirotrichea</taxon>
        <taxon>Hypotrichia</taxon>
        <taxon>Euplotida</taxon>
        <taxon>Euplotidae</taxon>
        <taxon>Moneuplotes</taxon>
    </lineage>
</organism>
<feature type="region of interest" description="Disordered" evidence="2">
    <location>
        <begin position="213"/>
        <end position="251"/>
    </location>
</feature>
<feature type="compositionally biased region" description="Acidic residues" evidence="2">
    <location>
        <begin position="564"/>
        <end position="573"/>
    </location>
</feature>
<evidence type="ECO:0000256" key="1">
    <source>
        <dbReference type="SAM" id="Coils"/>
    </source>
</evidence>
<evidence type="ECO:0000256" key="2">
    <source>
        <dbReference type="SAM" id="MobiDB-lite"/>
    </source>
</evidence>
<reference evidence="3" key="1">
    <citation type="submission" date="2023-07" db="EMBL/GenBank/DDBJ databases">
        <authorList>
            <consortium name="AG Swart"/>
            <person name="Singh M."/>
            <person name="Singh A."/>
            <person name="Seah K."/>
            <person name="Emmerich C."/>
        </authorList>
    </citation>
    <scope>NUCLEOTIDE SEQUENCE</scope>
    <source>
        <strain evidence="3">DP1</strain>
    </source>
</reference>
<feature type="region of interest" description="Disordered" evidence="2">
    <location>
        <begin position="483"/>
        <end position="573"/>
    </location>
</feature>
<feature type="compositionally biased region" description="Basic and acidic residues" evidence="2">
    <location>
        <begin position="547"/>
        <end position="558"/>
    </location>
</feature>
<accession>A0AAD2D9R7</accession>
<dbReference type="Proteomes" id="UP001295684">
    <property type="component" value="Unassembled WGS sequence"/>
</dbReference>
<dbReference type="EMBL" id="CAMPGE010028943">
    <property type="protein sequence ID" value="CAI2386434.1"/>
    <property type="molecule type" value="Genomic_DNA"/>
</dbReference>
<protein>
    <submittedName>
        <fullName evidence="3">Uncharacterized protein</fullName>
    </submittedName>
</protein>
<evidence type="ECO:0000313" key="3">
    <source>
        <dbReference type="EMBL" id="CAI2386434.1"/>
    </source>
</evidence>
<evidence type="ECO:0000313" key="4">
    <source>
        <dbReference type="Proteomes" id="UP001295684"/>
    </source>
</evidence>
<name>A0AAD2D9R7_EUPCR</name>
<feature type="compositionally biased region" description="Polar residues" evidence="2">
    <location>
        <begin position="66"/>
        <end position="81"/>
    </location>
</feature>
<feature type="compositionally biased region" description="Basic and acidic residues" evidence="2">
    <location>
        <begin position="642"/>
        <end position="657"/>
    </location>
</feature>
<dbReference type="AlphaFoldDB" id="A0AAD2D9R7"/>
<feature type="compositionally biased region" description="Basic and acidic residues" evidence="2">
    <location>
        <begin position="496"/>
        <end position="514"/>
    </location>
</feature>
<keyword evidence="4" id="KW-1185">Reference proteome</keyword>
<feature type="region of interest" description="Disordered" evidence="2">
    <location>
        <begin position="66"/>
        <end position="88"/>
    </location>
</feature>
<sequence>MKKQAFTRPHQGREAQGNVEAEDKSPSSKYSSKSNHISAKLHSSNKKKHMKDLDKVSTKFDQQILSSLRQPKTMSSLTSRNAAAKGPTRYTSDKLKNISHTDNSVICSANITHSIDSVEGASHISTKTDQNYVRKHSPINISSMIKEGSGLKFKSKIRSDLSSSRNKMLKNKTLPNLMNYTAKATALMKGSTRSITKKFMNPTRKYYNSKKQNKTFVGPKTPSGKPIMKTRLHDSHSTSRSGGTGEPNYLDMKKKNRDFCMLSSLQTKKSLSSSKPSLENNLLNQKITNLTKENAQLKQDYEKVKQQMEQLDQNLLKSQKSVKEKDLEIVKLQQSVTYREAEIEKMKIQFKTEREADQKIVTEYINAENYLLELVDEFTNGMRKIYANDIEFKDVDIQGLPFCERFSNLLYNILLIIDFQKQFIVDQQSYPQPNPYMNNDCIIEEDNEEDTDGQNTQKKYNENSESEEEVLIQNNSIRILDNSHRESQESSQNQMENKRYSKENSRHDTLRNNEQEEGDEEQTILRNNYDSNFSLGKGQQESQYDSNQHEQMEEEKATSTENELTSDDQEFQEEPVINKTLVMLQKELHKSLFSPSLMKINESPKVSLLANQTNKKISNIPNIFGMNIRPSSGEIMSPTSEESSRHSVRRDHLSKDNHYQIQDSDFIENCNSEEGIMSLESIVIKKEEHKYKHSNNDSIEEALTPNFITKRSSVGGNQQSDQLQTDIFYKEKEEYPYNLRPPQISVLDSEPHRYDDEEFEESVQESEQVYCSNREDMESIKCDFGGDC</sequence>